<dbReference type="RefSeq" id="WP_042083921.1">
    <property type="nucleotide sequence ID" value="NZ_BKCN01000008.1"/>
</dbReference>
<dbReference type="InterPro" id="IPR011785">
    <property type="entry name" value="Tscrpt_reg_PpsR-CrtJ"/>
</dbReference>
<evidence type="ECO:0000313" key="3">
    <source>
        <dbReference type="Proteomes" id="UP000324996"/>
    </source>
</evidence>
<dbReference type="SUPFAM" id="SSF46689">
    <property type="entry name" value="Homeodomain-like"/>
    <property type="match status" value="1"/>
</dbReference>
<proteinExistence type="predicted"/>
<dbReference type="InterPro" id="IPR000014">
    <property type="entry name" value="PAS"/>
</dbReference>
<dbReference type="InterPro" id="IPR013656">
    <property type="entry name" value="PAS_4"/>
</dbReference>
<dbReference type="Gene3D" id="1.10.10.60">
    <property type="entry name" value="Homeodomain-like"/>
    <property type="match status" value="1"/>
</dbReference>
<dbReference type="Proteomes" id="UP000324996">
    <property type="component" value="Unassembled WGS sequence"/>
</dbReference>
<reference evidence="2 3" key="1">
    <citation type="submission" date="2019-09" db="EMBL/GenBank/DDBJ databases">
        <title>NBRP : Genome information of microbial organism related human and environment.</title>
        <authorList>
            <person name="Hattori M."/>
            <person name="Oshima K."/>
            <person name="Inaba H."/>
            <person name="Suda W."/>
            <person name="Sakamoto M."/>
            <person name="Iino T."/>
            <person name="Kitahara M."/>
            <person name="Oshida Y."/>
            <person name="Iida T."/>
            <person name="Kudo T."/>
            <person name="Itoh T."/>
            <person name="Ohkuma M."/>
        </authorList>
    </citation>
    <scope>NUCLEOTIDE SEQUENCE [LARGE SCALE GENOMIC DNA]</scope>
    <source>
        <strain evidence="2 3">Q-1</strain>
    </source>
</reference>
<dbReference type="GO" id="GO:0043565">
    <property type="term" value="F:sequence-specific DNA binding"/>
    <property type="evidence" value="ECO:0007669"/>
    <property type="project" value="InterPro"/>
</dbReference>
<dbReference type="InterPro" id="IPR035965">
    <property type="entry name" value="PAS-like_dom_sf"/>
</dbReference>
<dbReference type="Pfam" id="PF02954">
    <property type="entry name" value="HTH_8"/>
    <property type="match status" value="1"/>
</dbReference>
<dbReference type="AlphaFoldDB" id="A0A5A7N7C1"/>
<dbReference type="InterPro" id="IPR002197">
    <property type="entry name" value="HTH_Fis"/>
</dbReference>
<feature type="domain" description="PAS" evidence="1">
    <location>
        <begin position="150"/>
        <end position="221"/>
    </location>
</feature>
<dbReference type="Gene3D" id="3.30.450.20">
    <property type="entry name" value="PAS domain"/>
    <property type="match status" value="3"/>
</dbReference>
<sequence length="472" mass="52578">MKHFNAVKETIGDLKADVAGMVIAASADIALIVDRDGAVLDLSYGEGDFRIEGSDRWRGRFLRDLVTPESLGKVERMLAGAAANERPRWRQINHHAKPGDIPVQYLALPLTTTGHYVVIGREMGTMALLQQKLIMAQQTMERDYERFRHAETRYRLLFQISGEAILVVSARTGKIVEANAAASRILGHQKGDLVGQNFFSGFDEKSTDDIHSLLEQVRTGGTCEDISVKRSDNAHSFFMSANLFTHHKDGLFYLLRLKPVEDSESASMVPRAKARIIEVMEKSPDAFVMTDQQGIIQAANRSFLSLVQLVAEQQVLGQSLDQWLWRPGVGLNVLLGTLREEQTVRLFSTSIRGEMNAVTKVEISAAAATRGDETCYGFVIRDVERRFKGIGDFEKDAGGSSESMTELVGRVALKDIVRETTDVIERMCIEAALEMTHDNRASAAEMLGLSRQSLYVKMRRYGVGEFNSQDRD</sequence>
<name>A0A5A7N7C1_9PROT</name>
<dbReference type="InterPro" id="IPR013767">
    <property type="entry name" value="PAS_fold"/>
</dbReference>
<dbReference type="NCBIfam" id="TIGR02040">
    <property type="entry name" value="PpsR-CrtJ"/>
    <property type="match status" value="1"/>
</dbReference>
<protein>
    <submittedName>
        <fullName evidence="2">Transcriptional regulator PpsR</fullName>
    </submittedName>
</protein>
<dbReference type="CDD" id="cd00130">
    <property type="entry name" value="PAS"/>
    <property type="match status" value="1"/>
</dbReference>
<dbReference type="GO" id="GO:0006355">
    <property type="term" value="P:regulation of DNA-templated transcription"/>
    <property type="evidence" value="ECO:0007669"/>
    <property type="project" value="InterPro"/>
</dbReference>
<organism evidence="2 3">
    <name type="scientific">Iodidimonas nitroreducens</name>
    <dbReference type="NCBI Taxonomy" id="1236968"/>
    <lineage>
        <taxon>Bacteria</taxon>
        <taxon>Pseudomonadati</taxon>
        <taxon>Pseudomonadota</taxon>
        <taxon>Alphaproteobacteria</taxon>
        <taxon>Iodidimonadales</taxon>
        <taxon>Iodidimonadaceae</taxon>
        <taxon>Iodidimonas</taxon>
    </lineage>
</organism>
<dbReference type="SMART" id="SM00091">
    <property type="entry name" value="PAS"/>
    <property type="match status" value="3"/>
</dbReference>
<dbReference type="InterPro" id="IPR009057">
    <property type="entry name" value="Homeodomain-like_sf"/>
</dbReference>
<dbReference type="PROSITE" id="PS50112">
    <property type="entry name" value="PAS"/>
    <property type="match status" value="1"/>
</dbReference>
<dbReference type="Gene3D" id="1.20.5.430">
    <property type="match status" value="1"/>
</dbReference>
<comment type="caution">
    <text evidence="2">The sequence shown here is derived from an EMBL/GenBank/DDBJ whole genome shotgun (WGS) entry which is preliminary data.</text>
</comment>
<accession>A0A5A7N7C1</accession>
<evidence type="ECO:0000313" key="2">
    <source>
        <dbReference type="EMBL" id="GER04223.1"/>
    </source>
</evidence>
<evidence type="ECO:0000259" key="1">
    <source>
        <dbReference type="PROSITE" id="PS50112"/>
    </source>
</evidence>
<dbReference type="SUPFAM" id="SSF55785">
    <property type="entry name" value="PYP-like sensor domain (PAS domain)"/>
    <property type="match status" value="2"/>
</dbReference>
<dbReference type="Pfam" id="PF00989">
    <property type="entry name" value="PAS"/>
    <property type="match status" value="1"/>
</dbReference>
<dbReference type="Pfam" id="PF13426">
    <property type="entry name" value="PAS_9"/>
    <property type="match status" value="1"/>
</dbReference>
<dbReference type="PRINTS" id="PR01590">
    <property type="entry name" value="HTHFIS"/>
</dbReference>
<gene>
    <name evidence="2" type="ORF">JCM17846_19050</name>
</gene>
<keyword evidence="3" id="KW-1185">Reference proteome</keyword>
<dbReference type="Pfam" id="PF08448">
    <property type="entry name" value="PAS_4"/>
    <property type="match status" value="1"/>
</dbReference>
<dbReference type="NCBIfam" id="TIGR00229">
    <property type="entry name" value="sensory_box"/>
    <property type="match status" value="1"/>
</dbReference>
<dbReference type="EMBL" id="BKCN01000008">
    <property type="protein sequence ID" value="GER04223.1"/>
    <property type="molecule type" value="Genomic_DNA"/>
</dbReference>